<proteinExistence type="predicted"/>
<gene>
    <name evidence="2" type="ORF">OCH239_18625</name>
</gene>
<organism evidence="2 3">
    <name type="scientific">Roseivivax halodurans JCM 10272</name>
    <dbReference type="NCBI Taxonomy" id="1449350"/>
    <lineage>
        <taxon>Bacteria</taxon>
        <taxon>Pseudomonadati</taxon>
        <taxon>Pseudomonadota</taxon>
        <taxon>Alphaproteobacteria</taxon>
        <taxon>Rhodobacterales</taxon>
        <taxon>Roseobacteraceae</taxon>
        <taxon>Roseivivax</taxon>
    </lineage>
</organism>
<feature type="transmembrane region" description="Helical" evidence="1">
    <location>
        <begin position="12"/>
        <end position="30"/>
    </location>
</feature>
<evidence type="ECO:0000313" key="3">
    <source>
        <dbReference type="Proteomes" id="UP000022447"/>
    </source>
</evidence>
<sequence>MVIEFLLETFYLITTGIVVASCLSAIGASYNKEEE</sequence>
<evidence type="ECO:0000313" key="2">
    <source>
        <dbReference type="EMBL" id="ETX12008.1"/>
    </source>
</evidence>
<dbReference type="EMBL" id="JALZ01000061">
    <property type="protein sequence ID" value="ETX12008.1"/>
    <property type="molecule type" value="Genomic_DNA"/>
</dbReference>
<dbReference type="Proteomes" id="UP000022447">
    <property type="component" value="Unassembled WGS sequence"/>
</dbReference>
<accession>X7EA61</accession>
<name>X7EA61_9RHOB</name>
<keyword evidence="1" id="KW-0812">Transmembrane</keyword>
<keyword evidence="1" id="KW-0472">Membrane</keyword>
<evidence type="ECO:0000256" key="1">
    <source>
        <dbReference type="SAM" id="Phobius"/>
    </source>
</evidence>
<keyword evidence="3" id="KW-1185">Reference proteome</keyword>
<comment type="caution">
    <text evidence="2">The sequence shown here is derived from an EMBL/GenBank/DDBJ whole genome shotgun (WGS) entry which is preliminary data.</text>
</comment>
<dbReference type="AlphaFoldDB" id="X7EA61"/>
<keyword evidence="1" id="KW-1133">Transmembrane helix</keyword>
<protein>
    <submittedName>
        <fullName evidence="2">Uncharacterized protein</fullName>
    </submittedName>
</protein>
<reference evidence="2 3" key="1">
    <citation type="submission" date="2014-01" db="EMBL/GenBank/DDBJ databases">
        <title>Roseivivax halodurans JCM 10272 Genome Sequencing.</title>
        <authorList>
            <person name="Lai Q."/>
            <person name="Li G."/>
            <person name="Shao Z."/>
        </authorList>
    </citation>
    <scope>NUCLEOTIDE SEQUENCE [LARGE SCALE GENOMIC DNA]</scope>
    <source>
        <strain evidence="2 3">JCM 10272</strain>
    </source>
</reference>